<comment type="similarity">
    <text evidence="1 6">Belongs to the CcmH/CycL/Ccl2/NrfF family.</text>
</comment>
<gene>
    <name evidence="8" type="ORF">CVV65_13260</name>
</gene>
<keyword evidence="6" id="KW-1133">Transmembrane helix</keyword>
<keyword evidence="2 6" id="KW-0349">Heme</keyword>
<dbReference type="CDD" id="cd16378">
    <property type="entry name" value="CcmH_N"/>
    <property type="match status" value="1"/>
</dbReference>
<evidence type="ECO:0000313" key="8">
    <source>
        <dbReference type="EMBL" id="ATY85777.1"/>
    </source>
</evidence>
<evidence type="ECO:0000259" key="7">
    <source>
        <dbReference type="Pfam" id="PF03918"/>
    </source>
</evidence>
<dbReference type="GO" id="GO:0005886">
    <property type="term" value="C:plasma membrane"/>
    <property type="evidence" value="ECO:0007669"/>
    <property type="project" value="TreeGrafter"/>
</dbReference>
<dbReference type="InterPro" id="IPR038297">
    <property type="entry name" value="CcmH/CycL/NrfF/Ccl2_sf"/>
</dbReference>
<evidence type="ECO:0000256" key="4">
    <source>
        <dbReference type="ARBA" id="ARBA00022729"/>
    </source>
</evidence>
<feature type="domain" description="CcmH/CycL/Ccl2/NrfF N-terminal" evidence="7">
    <location>
        <begin position="77"/>
        <end position="151"/>
    </location>
</feature>
<keyword evidence="5 6" id="KW-0408">Iron</keyword>
<dbReference type="GO" id="GO:0046872">
    <property type="term" value="F:metal ion binding"/>
    <property type="evidence" value="ECO:0007669"/>
    <property type="project" value="UniProtKB-KW"/>
</dbReference>
<keyword evidence="3 6" id="KW-0479">Metal-binding</keyword>
<dbReference type="PANTHER" id="PTHR47870">
    <property type="entry name" value="CYTOCHROME C-TYPE BIOGENESIS PROTEIN CCMH"/>
    <property type="match status" value="1"/>
</dbReference>
<keyword evidence="9" id="KW-1185">Reference proteome</keyword>
<reference evidence="9" key="1">
    <citation type="submission" date="2017-11" db="EMBL/GenBank/DDBJ databases">
        <title>Complete Genome Sequence of Kyrpidia sp. Strain EA-1, a thermophilic, hydrogen-oxidizing Bacterium, isolated from the Azores.</title>
        <authorList>
            <person name="Reiner J.E."/>
            <person name="Lapp C.J."/>
            <person name="Bunk B."/>
            <person name="Gescher J."/>
        </authorList>
    </citation>
    <scope>NUCLEOTIDE SEQUENCE [LARGE SCALE GENOMIC DNA]</scope>
    <source>
        <strain evidence="9">EA-1</strain>
    </source>
</reference>
<dbReference type="KEGG" id="kyr:CVV65_13260"/>
<keyword evidence="6" id="KW-0472">Membrane</keyword>
<accession>A0A2K8NAE3</accession>
<dbReference type="AlphaFoldDB" id="A0A2K8NAE3"/>
<protein>
    <recommendedName>
        <fullName evidence="6">Cytochrome c-type biogenesis protein</fullName>
    </recommendedName>
</protein>
<feature type="transmembrane region" description="Helical" evidence="6">
    <location>
        <begin position="126"/>
        <end position="147"/>
    </location>
</feature>
<evidence type="ECO:0000256" key="3">
    <source>
        <dbReference type="ARBA" id="ARBA00022723"/>
    </source>
</evidence>
<dbReference type="InterPro" id="IPR005616">
    <property type="entry name" value="CcmH/CycL/Ccl2/NrfF_N"/>
</dbReference>
<dbReference type="InterPro" id="IPR051263">
    <property type="entry name" value="C-type_cytochrome_biogenesis"/>
</dbReference>
<dbReference type="Proteomes" id="UP000231932">
    <property type="component" value="Chromosome"/>
</dbReference>
<dbReference type="Gene3D" id="1.10.8.640">
    <property type="entry name" value="Cytochrome C biogenesis protein"/>
    <property type="match status" value="1"/>
</dbReference>
<dbReference type="Pfam" id="PF03918">
    <property type="entry name" value="CcmH"/>
    <property type="match status" value="1"/>
</dbReference>
<evidence type="ECO:0000256" key="6">
    <source>
        <dbReference type="RuleBase" id="RU364112"/>
    </source>
</evidence>
<evidence type="ECO:0000256" key="1">
    <source>
        <dbReference type="ARBA" id="ARBA00010342"/>
    </source>
</evidence>
<sequence length="156" mass="16215">MAGEVCVSGSGAGGDARSGGSAVTMFQRLIAITALLSTLLLVTPVLAAGQTVTWQDVLDIASQYHPPGCPPSLTGATCQERQAYDLRIEIFRLLEQGKTPAEIRQILVSEYGNDILAAPPAQGVGALVWAVPAVVIILGLGIFILIVRGRRPPVGG</sequence>
<evidence type="ECO:0000256" key="5">
    <source>
        <dbReference type="ARBA" id="ARBA00023004"/>
    </source>
</evidence>
<keyword evidence="4 6" id="KW-0732">Signal</keyword>
<comment type="function">
    <text evidence="6">Possible subunit of a heme lyase.</text>
</comment>
<evidence type="ECO:0000313" key="9">
    <source>
        <dbReference type="Proteomes" id="UP000231932"/>
    </source>
</evidence>
<evidence type="ECO:0000256" key="2">
    <source>
        <dbReference type="ARBA" id="ARBA00022617"/>
    </source>
</evidence>
<name>A0A2K8NAE3_9BACL</name>
<dbReference type="PANTHER" id="PTHR47870:SF4">
    <property type="entry name" value="CYTOCHROME C-TYPE BIOGENESIS PROTEIN CYCH"/>
    <property type="match status" value="1"/>
</dbReference>
<proteinExistence type="inferred from homology"/>
<dbReference type="EMBL" id="CP024955">
    <property type="protein sequence ID" value="ATY85777.1"/>
    <property type="molecule type" value="Genomic_DNA"/>
</dbReference>
<keyword evidence="6" id="KW-0812">Transmembrane</keyword>
<feature type="transmembrane region" description="Helical" evidence="6">
    <location>
        <begin position="29"/>
        <end position="49"/>
    </location>
</feature>
<organism evidence="8 9">
    <name type="scientific">Kyrpidia spormannii</name>
    <dbReference type="NCBI Taxonomy" id="2055160"/>
    <lineage>
        <taxon>Bacteria</taxon>
        <taxon>Bacillati</taxon>
        <taxon>Bacillota</taxon>
        <taxon>Bacilli</taxon>
        <taxon>Bacillales</taxon>
        <taxon>Alicyclobacillaceae</taxon>
        <taxon>Kyrpidia</taxon>
    </lineage>
</organism>